<gene>
    <name evidence="2" type="ORF">SISNIDRAFT_490253</name>
</gene>
<dbReference type="EMBL" id="KV419438">
    <property type="protein sequence ID" value="KZS88240.1"/>
    <property type="molecule type" value="Genomic_DNA"/>
</dbReference>
<feature type="region of interest" description="Disordered" evidence="1">
    <location>
        <begin position="413"/>
        <end position="461"/>
    </location>
</feature>
<feature type="region of interest" description="Disordered" evidence="1">
    <location>
        <begin position="121"/>
        <end position="264"/>
    </location>
</feature>
<feature type="compositionally biased region" description="Pro residues" evidence="1">
    <location>
        <begin position="293"/>
        <end position="302"/>
    </location>
</feature>
<reference evidence="2 3" key="1">
    <citation type="journal article" date="2016" name="Mol. Biol. Evol.">
        <title>Comparative Genomics of Early-Diverging Mushroom-Forming Fungi Provides Insights into the Origins of Lignocellulose Decay Capabilities.</title>
        <authorList>
            <person name="Nagy L.G."/>
            <person name="Riley R."/>
            <person name="Tritt A."/>
            <person name="Adam C."/>
            <person name="Daum C."/>
            <person name="Floudas D."/>
            <person name="Sun H."/>
            <person name="Yadav J.S."/>
            <person name="Pangilinan J."/>
            <person name="Larsson K.H."/>
            <person name="Matsuura K."/>
            <person name="Barry K."/>
            <person name="Labutti K."/>
            <person name="Kuo R."/>
            <person name="Ohm R.A."/>
            <person name="Bhattacharya S.S."/>
            <person name="Shirouzu T."/>
            <person name="Yoshinaga Y."/>
            <person name="Martin F.M."/>
            <person name="Grigoriev I.V."/>
            <person name="Hibbett D.S."/>
        </authorList>
    </citation>
    <scope>NUCLEOTIDE SEQUENCE [LARGE SCALE GENOMIC DNA]</scope>
    <source>
        <strain evidence="2 3">HHB9708</strain>
    </source>
</reference>
<protein>
    <submittedName>
        <fullName evidence="2">Uncharacterized protein</fullName>
    </submittedName>
</protein>
<keyword evidence="3" id="KW-1185">Reference proteome</keyword>
<feature type="compositionally biased region" description="Basic and acidic residues" evidence="1">
    <location>
        <begin position="500"/>
        <end position="515"/>
    </location>
</feature>
<feature type="compositionally biased region" description="Polar residues" evidence="1">
    <location>
        <begin position="328"/>
        <end position="338"/>
    </location>
</feature>
<evidence type="ECO:0000313" key="3">
    <source>
        <dbReference type="Proteomes" id="UP000076722"/>
    </source>
</evidence>
<organism evidence="2 3">
    <name type="scientific">Sistotremastrum niveocremeum HHB9708</name>
    <dbReference type="NCBI Taxonomy" id="1314777"/>
    <lineage>
        <taxon>Eukaryota</taxon>
        <taxon>Fungi</taxon>
        <taxon>Dikarya</taxon>
        <taxon>Basidiomycota</taxon>
        <taxon>Agaricomycotina</taxon>
        <taxon>Agaricomycetes</taxon>
        <taxon>Sistotremastrales</taxon>
        <taxon>Sistotremastraceae</taxon>
        <taxon>Sertulicium</taxon>
        <taxon>Sertulicium niveocremeum</taxon>
    </lineage>
</organism>
<feature type="region of interest" description="Disordered" evidence="1">
    <location>
        <begin position="500"/>
        <end position="570"/>
    </location>
</feature>
<feature type="compositionally biased region" description="Basic and acidic residues" evidence="1">
    <location>
        <begin position="216"/>
        <end position="226"/>
    </location>
</feature>
<feature type="compositionally biased region" description="Pro residues" evidence="1">
    <location>
        <begin position="169"/>
        <end position="178"/>
    </location>
</feature>
<sequence length="692" mass="76487">MARKRFLYESQTASFIALQGHPSPRSSFSHTFSSSDHHLCSQPSRKISLKLKLLLVTGVDGLEILDLTAMPLKRKIYMVTQRLILTQVGNICMVFWDRQQSFIMLAIQRMTTPSNYYGTGYPRGTQFPSPTTDSSCGSSDSSHSSRSKGSTKSASDASTDATSAHTPFTTPPALPDVPKPSSATVHPERRAQSPNNQASLDKDGITGHESPITSHSTEDLYEKDVASRVASPSDPRDTKARKPSQRRPNTHLAGSLCNGTGSSSASKEAIVECPSHHCRTSVPIEHRAFPPQRNRPPLPPRSSQPHAAHHHHFTAQPRPNHVPAATGDSYSRPRTTSSSHERSLCAEASYLRRDGHPHTLSRSQSTKSSEACLPSAELSPAVILESSLRPSSPVLRSAPYALDHDVGVSDSGRLSSFIRDEPGSYQASVPRRPHAFPSDTNPSADFTRVNSHPVHSPFSHHTERSLEHNFYDRPSSTSFNFQPSYVRRMASRYDHEAADSFHDPYNGHEYERRPTSPDTVQFFPRASASRQSSNHSYYKHLPPPPQPPSRARHPARSPTPNLASHQRDSVEPQRLIELRQEFMEEINATLRSSSILPLFESGSRRARPAAIYLLTLQMVQSFFTAETMAHGLLERDITVKDCPSHLVALLSELGAIARGFQNNERDLCDKAGSLEVHDAVDGDPSPPYRARC</sequence>
<feature type="compositionally biased region" description="Basic and acidic residues" evidence="1">
    <location>
        <begin position="339"/>
        <end position="357"/>
    </location>
</feature>
<proteinExistence type="predicted"/>
<evidence type="ECO:0000313" key="2">
    <source>
        <dbReference type="EMBL" id="KZS88240.1"/>
    </source>
</evidence>
<feature type="region of interest" description="Disordered" evidence="1">
    <location>
        <begin position="287"/>
        <end position="373"/>
    </location>
</feature>
<name>A0A164P0S9_9AGAM</name>
<evidence type="ECO:0000256" key="1">
    <source>
        <dbReference type="SAM" id="MobiDB-lite"/>
    </source>
</evidence>
<dbReference type="AlphaFoldDB" id="A0A164P0S9"/>
<feature type="compositionally biased region" description="Low complexity" evidence="1">
    <location>
        <begin position="129"/>
        <end position="166"/>
    </location>
</feature>
<dbReference type="Proteomes" id="UP000076722">
    <property type="component" value="Unassembled WGS sequence"/>
</dbReference>
<feature type="compositionally biased region" description="Polar residues" evidence="1">
    <location>
        <begin position="360"/>
        <end position="369"/>
    </location>
</feature>
<accession>A0A164P0S9</accession>
<feature type="compositionally biased region" description="Polar residues" evidence="1">
    <location>
        <begin position="438"/>
        <end position="450"/>
    </location>
</feature>